<dbReference type="SUPFAM" id="SSF54427">
    <property type="entry name" value="NTF2-like"/>
    <property type="match status" value="1"/>
</dbReference>
<dbReference type="Pfam" id="PF17775">
    <property type="entry name" value="YchJ_M-like"/>
    <property type="match status" value="1"/>
</dbReference>
<dbReference type="EMBL" id="QUNS01000011">
    <property type="protein sequence ID" value="REH44505.1"/>
    <property type="molecule type" value="Genomic_DNA"/>
</dbReference>
<proteinExistence type="predicted"/>
<dbReference type="AlphaFoldDB" id="A0A3E0HFC2"/>
<sequence length="121" mass="14176">MQCPCTPNKKYTDCCQKAHQNILSVTSAETLMRSRYSAFVLANINYLQKSHHSSTRPSKREKKEILAWTKSVDWLKLEIINTTETTVEFKAFFMENGNIDVIHENSVFCKENDHWVYLDKK</sequence>
<evidence type="ECO:0000313" key="2">
    <source>
        <dbReference type="EMBL" id="REH44505.1"/>
    </source>
</evidence>
<dbReference type="Gene3D" id="3.10.450.50">
    <property type="match status" value="1"/>
</dbReference>
<dbReference type="Proteomes" id="UP000256884">
    <property type="component" value="Unassembled WGS sequence"/>
</dbReference>
<accession>A0A3E0HFC2</accession>
<comment type="caution">
    <text evidence="2">The sequence shown here is derived from an EMBL/GenBank/DDBJ whole genome shotgun (WGS) entry which is preliminary data.</text>
</comment>
<keyword evidence="3" id="KW-1185">Reference proteome</keyword>
<dbReference type="InterPro" id="IPR032710">
    <property type="entry name" value="NTF2-like_dom_sf"/>
</dbReference>
<protein>
    <submittedName>
        <fullName evidence="2">SEC-C motif-containing protein</fullName>
    </submittedName>
</protein>
<reference evidence="2 3" key="1">
    <citation type="submission" date="2018-08" db="EMBL/GenBank/DDBJ databases">
        <title>Genomic Encyclopedia of Type Strains, Phase IV (KMG-IV): sequencing the most valuable type-strain genomes for metagenomic binning, comparative biology and taxonomic classification.</title>
        <authorList>
            <person name="Goeker M."/>
        </authorList>
    </citation>
    <scope>NUCLEOTIDE SEQUENCE [LARGE SCALE GENOMIC DNA]</scope>
    <source>
        <strain evidence="2 3">DSM 18841</strain>
    </source>
</reference>
<dbReference type="InterPro" id="IPR048469">
    <property type="entry name" value="YchJ-like_M"/>
</dbReference>
<dbReference type="RefSeq" id="WP_115902170.1">
    <property type="nucleotide sequence ID" value="NZ_QUNS01000011.1"/>
</dbReference>
<evidence type="ECO:0000313" key="3">
    <source>
        <dbReference type="Proteomes" id="UP000256884"/>
    </source>
</evidence>
<gene>
    <name evidence="2" type="ORF">C7448_11137</name>
</gene>
<dbReference type="OrthoDB" id="21421at2"/>
<feature type="domain" description="YchJ-like middle NTF2-like" evidence="1">
    <location>
        <begin position="27"/>
        <end position="119"/>
    </location>
</feature>
<organism evidence="2 3">
    <name type="scientific">Tenacibaculum gallaicum</name>
    <dbReference type="NCBI Taxonomy" id="561505"/>
    <lineage>
        <taxon>Bacteria</taxon>
        <taxon>Pseudomonadati</taxon>
        <taxon>Bacteroidota</taxon>
        <taxon>Flavobacteriia</taxon>
        <taxon>Flavobacteriales</taxon>
        <taxon>Flavobacteriaceae</taxon>
        <taxon>Tenacibaculum</taxon>
    </lineage>
</organism>
<evidence type="ECO:0000259" key="1">
    <source>
        <dbReference type="Pfam" id="PF17775"/>
    </source>
</evidence>
<name>A0A3E0HFC2_9FLAO</name>